<dbReference type="InterPro" id="IPR036551">
    <property type="entry name" value="Flavin_trans-like"/>
</dbReference>
<name>A0A1M5YCN2_9FIRM</name>
<feature type="binding site" evidence="7">
    <location>
        <position position="36"/>
    </location>
    <ligand>
        <name>FMN</name>
        <dbReference type="ChEBI" id="CHEBI:58210"/>
    </ligand>
</feature>
<feature type="binding site" evidence="7">
    <location>
        <position position="152"/>
    </location>
    <ligand>
        <name>dimethylallyl phosphate</name>
        <dbReference type="ChEBI" id="CHEBI:88052"/>
    </ligand>
</feature>
<dbReference type="PANTHER" id="PTHR43374">
    <property type="entry name" value="FLAVIN PRENYLTRANSFERASE"/>
    <property type="match status" value="1"/>
</dbReference>
<dbReference type="Proteomes" id="UP000183954">
    <property type="component" value="Unassembled WGS sequence"/>
</dbReference>
<keyword evidence="10" id="KW-1185">Reference proteome</keyword>
<dbReference type="FunFam" id="3.40.50.1950:FF:000001">
    <property type="entry name" value="Flavin prenyltransferase UbiX"/>
    <property type="match status" value="1"/>
</dbReference>
<comment type="catalytic activity">
    <reaction evidence="5 7">
        <text>dimethylallyl phosphate + FMNH2 = prenylated FMNH2 + phosphate</text>
        <dbReference type="Rhea" id="RHEA:37743"/>
        <dbReference type="ChEBI" id="CHEBI:43474"/>
        <dbReference type="ChEBI" id="CHEBI:57618"/>
        <dbReference type="ChEBI" id="CHEBI:87467"/>
        <dbReference type="ChEBI" id="CHEBI:88052"/>
        <dbReference type="EC" id="2.5.1.129"/>
    </reaction>
</comment>
<keyword evidence="2 7" id="KW-0285">Flavoprotein</keyword>
<evidence type="ECO:0000256" key="5">
    <source>
        <dbReference type="ARBA" id="ARBA00050612"/>
    </source>
</evidence>
<keyword evidence="4 7" id="KW-0808">Transferase</keyword>
<dbReference type="EMBL" id="FQXJ01000007">
    <property type="protein sequence ID" value="SHI09820.1"/>
    <property type="molecule type" value="Genomic_DNA"/>
</dbReference>
<dbReference type="AlphaFoldDB" id="A0A1M5YCN2"/>
<dbReference type="InterPro" id="IPR003382">
    <property type="entry name" value="Flavoprotein"/>
</dbReference>
<proteinExistence type="inferred from homology"/>
<dbReference type="GO" id="GO:0106141">
    <property type="term" value="F:flavin prenyltransferase activity"/>
    <property type="evidence" value="ECO:0007669"/>
    <property type="project" value="UniProtKB-EC"/>
</dbReference>
<feature type="binding site" evidence="7">
    <location>
        <position position="122"/>
    </location>
    <ligand>
        <name>FMN</name>
        <dbReference type="ChEBI" id="CHEBI:58210"/>
    </ligand>
</feature>
<dbReference type="STRING" id="1121420.SAMN02746098_02448"/>
<dbReference type="OrthoDB" id="9781577at2"/>
<organism evidence="9 10">
    <name type="scientific">Desulfosporosinus lacus DSM 15449</name>
    <dbReference type="NCBI Taxonomy" id="1121420"/>
    <lineage>
        <taxon>Bacteria</taxon>
        <taxon>Bacillati</taxon>
        <taxon>Bacillota</taxon>
        <taxon>Clostridia</taxon>
        <taxon>Eubacteriales</taxon>
        <taxon>Desulfitobacteriaceae</taxon>
        <taxon>Desulfosporosinus</taxon>
    </lineage>
</organism>
<evidence type="ECO:0000256" key="3">
    <source>
        <dbReference type="ARBA" id="ARBA00022643"/>
    </source>
</evidence>
<comment type="function">
    <text evidence="7">Flavin prenyltransferase that catalyzes the synthesis of the prenylated FMN cofactor (prenyl-FMN) for 4-hydroxy-3-polyprenylbenzoic acid decarboxylase UbiD. The prenyltransferase is metal-independent and links a dimethylallyl moiety from dimethylallyl monophosphate (DMAP) to the flavin N5 and C6 atoms of FMN.</text>
</comment>
<evidence type="ECO:0000256" key="1">
    <source>
        <dbReference type="ARBA" id="ARBA00022602"/>
    </source>
</evidence>
<dbReference type="NCBIfam" id="TIGR00421">
    <property type="entry name" value="ubiX_pad"/>
    <property type="match status" value="1"/>
</dbReference>
<evidence type="ECO:0000259" key="8">
    <source>
        <dbReference type="Pfam" id="PF02441"/>
    </source>
</evidence>
<dbReference type="SUPFAM" id="SSF52507">
    <property type="entry name" value="Homo-oligomeric flavin-containing Cys decarboxylases, HFCD"/>
    <property type="match status" value="1"/>
</dbReference>
<comment type="caution">
    <text evidence="7">Lacks conserved residue(s) required for the propagation of feature annotation.</text>
</comment>
<evidence type="ECO:0000256" key="2">
    <source>
        <dbReference type="ARBA" id="ARBA00022630"/>
    </source>
</evidence>
<dbReference type="Gene3D" id="3.40.50.1950">
    <property type="entry name" value="Flavin prenyltransferase-like"/>
    <property type="match status" value="1"/>
</dbReference>
<evidence type="ECO:0000256" key="6">
    <source>
        <dbReference type="ARBA" id="ARBA00060793"/>
    </source>
</evidence>
<sequence>MEIIVGVSGATGIVYAINLLRALKDRDNVNTHLIMSDWAKENLKIETNYSLEEVESLAAVVYDNKNLGAKTSSGSFITDGMVIVPCSMKTLSSIANGYDDNLISRTAGVMIKEGRKLILSPRETPLSAIHIENMLKLSRIGVRIVPPMPAFYNHPQSIEDMINHHVMKILDQLGINVDKAKRWQGY</sequence>
<feature type="binding site" evidence="7">
    <location>
        <position position="168"/>
    </location>
    <ligand>
        <name>dimethylallyl phosphate</name>
        <dbReference type="ChEBI" id="CHEBI:88052"/>
    </ligand>
</feature>
<evidence type="ECO:0000256" key="7">
    <source>
        <dbReference type="HAMAP-Rule" id="MF_01984"/>
    </source>
</evidence>
<dbReference type="Pfam" id="PF02441">
    <property type="entry name" value="Flavoprotein"/>
    <property type="match status" value="1"/>
</dbReference>
<reference evidence="10" key="1">
    <citation type="submission" date="2016-11" db="EMBL/GenBank/DDBJ databases">
        <authorList>
            <person name="Varghese N."/>
            <person name="Submissions S."/>
        </authorList>
    </citation>
    <scope>NUCLEOTIDE SEQUENCE [LARGE SCALE GENOMIC DNA]</scope>
    <source>
        <strain evidence="10">DSM 15449</strain>
    </source>
</reference>
<feature type="domain" description="Flavoprotein" evidence="8">
    <location>
        <begin position="1"/>
        <end position="172"/>
    </location>
</feature>
<accession>A0A1M5YCN2</accession>
<dbReference type="NCBIfam" id="NF004685">
    <property type="entry name" value="PRK06029.1"/>
    <property type="match status" value="1"/>
</dbReference>
<dbReference type="InterPro" id="IPR004507">
    <property type="entry name" value="UbiX-like"/>
</dbReference>
<comment type="similarity">
    <text evidence="6 7">Belongs to the UbiX/PAD1 family.</text>
</comment>
<dbReference type="PANTHER" id="PTHR43374:SF1">
    <property type="entry name" value="FLAVIN PRENYLTRANSFERASE PAD1, MITOCHONDRIAL"/>
    <property type="match status" value="1"/>
</dbReference>
<keyword evidence="1 7" id="KW-0637">Prenyltransferase</keyword>
<gene>
    <name evidence="7" type="primary">ubiX</name>
    <name evidence="9" type="ORF">SAMN02746098_02448</name>
</gene>
<evidence type="ECO:0000313" key="9">
    <source>
        <dbReference type="EMBL" id="SHI09820.1"/>
    </source>
</evidence>
<evidence type="ECO:0000313" key="10">
    <source>
        <dbReference type="Proteomes" id="UP000183954"/>
    </source>
</evidence>
<feature type="binding site" evidence="7">
    <location>
        <begin position="9"/>
        <end position="11"/>
    </location>
    <ligand>
        <name>FMN</name>
        <dbReference type="ChEBI" id="CHEBI:58210"/>
    </ligand>
</feature>
<keyword evidence="3 7" id="KW-0288">FMN</keyword>
<dbReference type="HAMAP" id="MF_01984">
    <property type="entry name" value="ubiX_pad"/>
    <property type="match status" value="1"/>
</dbReference>
<dbReference type="GO" id="GO:0016831">
    <property type="term" value="F:carboxy-lyase activity"/>
    <property type="evidence" value="ECO:0007669"/>
    <property type="project" value="TreeGrafter"/>
</dbReference>
<dbReference type="EC" id="2.5.1.129" evidence="7"/>
<feature type="binding site" evidence="7">
    <location>
        <begin position="87"/>
        <end position="90"/>
    </location>
    <ligand>
        <name>FMN</name>
        <dbReference type="ChEBI" id="CHEBI:58210"/>
    </ligand>
</feature>
<evidence type="ECO:0000256" key="4">
    <source>
        <dbReference type="ARBA" id="ARBA00022679"/>
    </source>
</evidence>
<dbReference type="RefSeq" id="WP_073029995.1">
    <property type="nucleotide sequence ID" value="NZ_FQXJ01000007.1"/>
</dbReference>
<protein>
    <recommendedName>
        <fullName evidence="7">Flavin prenyltransferase UbiX</fullName>
        <ecNumber evidence="7">2.5.1.129</ecNumber>
    </recommendedName>
</protein>